<dbReference type="EMBL" id="JAYWIO010000004">
    <property type="protein sequence ID" value="KAK7267694.1"/>
    <property type="molecule type" value="Genomic_DNA"/>
</dbReference>
<evidence type="ECO:0000313" key="2">
    <source>
        <dbReference type="Proteomes" id="UP001372338"/>
    </source>
</evidence>
<comment type="caution">
    <text evidence="1">The sequence shown here is derived from an EMBL/GenBank/DDBJ whole genome shotgun (WGS) entry which is preliminary data.</text>
</comment>
<protein>
    <submittedName>
        <fullName evidence="1">Uncharacterized protein</fullName>
    </submittedName>
</protein>
<dbReference type="InterPro" id="IPR027640">
    <property type="entry name" value="Kinesin-like_fam"/>
</dbReference>
<evidence type="ECO:0000313" key="1">
    <source>
        <dbReference type="EMBL" id="KAK7267694.1"/>
    </source>
</evidence>
<dbReference type="AlphaFoldDB" id="A0AAN9F2U4"/>
<proteinExistence type="predicted"/>
<sequence length="73" mass="8006">MAIDFESTKDGELTTMSNGVPSKNFNFDVVFSPQDKQGLVEANVNNMNEVWEVLQTGNNARAVSSTKANEHSN</sequence>
<organism evidence="1 2">
    <name type="scientific">Crotalaria pallida</name>
    <name type="common">Smooth rattlebox</name>
    <name type="synonym">Crotalaria striata</name>
    <dbReference type="NCBI Taxonomy" id="3830"/>
    <lineage>
        <taxon>Eukaryota</taxon>
        <taxon>Viridiplantae</taxon>
        <taxon>Streptophyta</taxon>
        <taxon>Embryophyta</taxon>
        <taxon>Tracheophyta</taxon>
        <taxon>Spermatophyta</taxon>
        <taxon>Magnoliopsida</taxon>
        <taxon>eudicotyledons</taxon>
        <taxon>Gunneridae</taxon>
        <taxon>Pentapetalae</taxon>
        <taxon>rosids</taxon>
        <taxon>fabids</taxon>
        <taxon>Fabales</taxon>
        <taxon>Fabaceae</taxon>
        <taxon>Papilionoideae</taxon>
        <taxon>50 kb inversion clade</taxon>
        <taxon>genistoids sensu lato</taxon>
        <taxon>core genistoids</taxon>
        <taxon>Crotalarieae</taxon>
        <taxon>Crotalaria</taxon>
    </lineage>
</organism>
<keyword evidence="2" id="KW-1185">Reference proteome</keyword>
<gene>
    <name evidence="1" type="ORF">RIF29_20372</name>
</gene>
<dbReference type="Gene3D" id="3.40.850.10">
    <property type="entry name" value="Kinesin motor domain"/>
    <property type="match status" value="1"/>
</dbReference>
<reference evidence="1 2" key="1">
    <citation type="submission" date="2024-01" db="EMBL/GenBank/DDBJ databases">
        <title>The genomes of 5 underutilized Papilionoideae crops provide insights into root nodulation and disease resistanc.</title>
        <authorList>
            <person name="Yuan L."/>
        </authorList>
    </citation>
    <scope>NUCLEOTIDE SEQUENCE [LARGE SCALE GENOMIC DNA]</scope>
    <source>
        <strain evidence="1">ZHUSHIDOU_FW_LH</strain>
        <tissue evidence="1">Leaf</tissue>
    </source>
</reference>
<dbReference type="GO" id="GO:0008017">
    <property type="term" value="F:microtubule binding"/>
    <property type="evidence" value="ECO:0007669"/>
    <property type="project" value="TreeGrafter"/>
</dbReference>
<name>A0AAN9F2U4_CROPI</name>
<dbReference type="Proteomes" id="UP001372338">
    <property type="component" value="Unassembled WGS sequence"/>
</dbReference>
<dbReference type="GO" id="GO:0015630">
    <property type="term" value="C:microtubule cytoskeleton"/>
    <property type="evidence" value="ECO:0007669"/>
    <property type="project" value="TreeGrafter"/>
</dbReference>
<dbReference type="InterPro" id="IPR036961">
    <property type="entry name" value="Kinesin_motor_dom_sf"/>
</dbReference>
<accession>A0AAN9F2U4</accession>
<dbReference type="GO" id="GO:0007018">
    <property type="term" value="P:microtubule-based movement"/>
    <property type="evidence" value="ECO:0007669"/>
    <property type="project" value="InterPro"/>
</dbReference>
<dbReference type="PANTHER" id="PTHR47972">
    <property type="entry name" value="KINESIN-LIKE PROTEIN KLP-3"/>
    <property type="match status" value="1"/>
</dbReference>
<dbReference type="PANTHER" id="PTHR47972:SF35">
    <property type="entry name" value="KINESIN-LIKE PROTEIN KIN-14Q"/>
    <property type="match status" value="1"/>
</dbReference>
<dbReference type="GO" id="GO:0003777">
    <property type="term" value="F:microtubule motor activity"/>
    <property type="evidence" value="ECO:0007669"/>
    <property type="project" value="InterPro"/>
</dbReference>